<dbReference type="AlphaFoldDB" id="A0A2D6LQQ9"/>
<keyword evidence="1" id="KW-0812">Transmembrane</keyword>
<evidence type="ECO:0000313" key="3">
    <source>
        <dbReference type="Proteomes" id="UP000226712"/>
    </source>
</evidence>
<dbReference type="EMBL" id="NZBD01000018">
    <property type="protein sequence ID" value="MAG18448.1"/>
    <property type="molecule type" value="Genomic_DNA"/>
</dbReference>
<name>A0A2D6LQQ9_9ARCH</name>
<evidence type="ECO:0000313" key="2">
    <source>
        <dbReference type="EMBL" id="MAG18448.1"/>
    </source>
</evidence>
<sequence length="280" mass="31261">MMNKAVGLFIISILFISGFAISQNDLSDQINSQTREFFHRFSENTAESHIITAQDMASSSSVKAIASEIIPSNVCLSLGKYSSSPEWFLGSGGKTIRYLKEFDQELEFFVFCEKGSKLKQVASFFPEEKINEDYISHCPQLTPENEEVVCAVILANTTPFSGQESSVSYQIFFLFGILVILPLLFLFSSKNINVKLFTLIKTVFLLLLFVVFYLFNLILSGITTVLLLFFFFVQINLSIAPIILGLYADETSLIKLGIKLVLLLETVGLIVSLILIAPLL</sequence>
<comment type="caution">
    <text evidence="2">The sequence shown here is derived from an EMBL/GenBank/DDBJ whole genome shotgun (WGS) entry which is preliminary data.</text>
</comment>
<evidence type="ECO:0000256" key="1">
    <source>
        <dbReference type="SAM" id="Phobius"/>
    </source>
</evidence>
<accession>A0A2D6LQQ9</accession>
<feature type="transmembrane region" description="Helical" evidence="1">
    <location>
        <begin position="260"/>
        <end position="279"/>
    </location>
</feature>
<feature type="transmembrane region" description="Helical" evidence="1">
    <location>
        <begin position="199"/>
        <end position="219"/>
    </location>
</feature>
<protein>
    <submittedName>
        <fullName evidence="2">Uncharacterized protein</fullName>
    </submittedName>
</protein>
<dbReference type="Proteomes" id="UP000226712">
    <property type="component" value="Unassembled WGS sequence"/>
</dbReference>
<proteinExistence type="predicted"/>
<gene>
    <name evidence="2" type="ORF">CL944_03175</name>
</gene>
<reference evidence="3" key="1">
    <citation type="submission" date="2017-09" db="EMBL/GenBank/DDBJ databases">
        <title>The Reconstruction of 2,631 Draft Metagenome-Assembled Genomes from the Global Oceans.</title>
        <authorList>
            <person name="Tully B.J."/>
            <person name="Graham E.D."/>
            <person name="Heidelberg J.F."/>
        </authorList>
    </citation>
    <scope>NUCLEOTIDE SEQUENCE [LARGE SCALE GENOMIC DNA]</scope>
</reference>
<feature type="transmembrane region" description="Helical" evidence="1">
    <location>
        <begin position="167"/>
        <end position="187"/>
    </location>
</feature>
<keyword evidence="1" id="KW-1133">Transmembrane helix</keyword>
<keyword evidence="1" id="KW-0472">Membrane</keyword>
<organism evidence="2 3">
    <name type="scientific">Candidatus Iainarchaeum sp</name>
    <dbReference type="NCBI Taxonomy" id="3101447"/>
    <lineage>
        <taxon>Archaea</taxon>
        <taxon>Candidatus Iainarchaeota</taxon>
        <taxon>Candidatus Iainarchaeia</taxon>
        <taxon>Candidatus Iainarchaeales</taxon>
        <taxon>Candidatus Iainarchaeaceae</taxon>
        <taxon>Candidatus Iainarchaeum</taxon>
    </lineage>
</organism>
<feature type="transmembrane region" description="Helical" evidence="1">
    <location>
        <begin position="225"/>
        <end position="248"/>
    </location>
</feature>